<keyword evidence="14 22" id="KW-0472">Membrane</keyword>
<evidence type="ECO:0000256" key="17">
    <source>
        <dbReference type="ARBA" id="ARBA00048682"/>
    </source>
</evidence>
<feature type="transmembrane region" description="Helical" evidence="22">
    <location>
        <begin position="301"/>
        <end position="318"/>
    </location>
</feature>
<dbReference type="Gene3D" id="3.30.40.10">
    <property type="entry name" value="Zinc/RING finger domain, C3HC4 (zinc finger)"/>
    <property type="match status" value="1"/>
</dbReference>
<feature type="binding site" evidence="19">
    <location>
        <position position="364"/>
    </location>
    <ligand>
        <name>UDP-alpha-D-glucose</name>
        <dbReference type="ChEBI" id="CHEBI:58885"/>
    </ligand>
</feature>
<dbReference type="Pfam" id="PF14569">
    <property type="entry name" value="zf-UDP"/>
    <property type="match status" value="1"/>
</dbReference>
<feature type="domain" description="RING-type" evidence="24">
    <location>
        <begin position="19"/>
        <end position="65"/>
    </location>
</feature>
<protein>
    <recommendedName>
        <fullName evidence="22">Cellulose synthase</fullName>
        <ecNumber evidence="22">2.4.1.12</ecNumber>
    </recommendedName>
</protein>
<dbReference type="GO" id="GO:0008270">
    <property type="term" value="F:zinc ion binding"/>
    <property type="evidence" value="ECO:0007669"/>
    <property type="project" value="UniProtKB-KW"/>
</dbReference>
<dbReference type="AlphaFoldDB" id="A0AAV2CYH8"/>
<feature type="binding site" evidence="19">
    <location>
        <position position="393"/>
    </location>
    <ligand>
        <name>UDP-alpha-D-glucose</name>
        <dbReference type="ChEBI" id="CHEBI:58885"/>
    </ligand>
</feature>
<feature type="transmembrane region" description="Helical" evidence="22">
    <location>
        <begin position="1041"/>
        <end position="1061"/>
    </location>
</feature>
<sequence length="1080" mass="120625">MESEDESGVNPMKNVAGVCQICGDNIGKTVSGDPFVACDVCGLPVCRLCYEYERNHGTKACPQCKTRYKRHRGSPAIAGDRDEYADDADESASDINYSSEKQNQKQKMSEHMLSWRIGRGEDAGSPSYDKEAPATRVPLLTRGQEVSGEFSAASPEHASMASPGHGNGKHIHTLSYAADVNQSPNIRSAEQSREFPSPGLGNVAWKERVDGWKMKQEKTVVPMSSSQAPSERGVGDIDASTDIMVDESLLNDEARQPLSRKVSISSSKINPYRMVIVLRLIILCIFLHYRITNPVKNAFPLWLVSVICEIWFAISWILDQFPKWTPVNRETYLDRLALRYDREGEPSQLAAVDIFVSTVDPLKEPPLVTANTVLSILSVDYPVDKVSCYVSDDGAAMLTFEALSETAEFARKWVPFSKKYSIEPRAPEWYFAQKIDYLKDKVHPSFVKDRRAMKREYEEFKVRINGLVAKATKVPEEGWIMQDGTPWPGNNTRDHPGMIQVFLGQSGGLDTEGNELPRLVYVSREKRPASSHHKKAGAMNALVRVSAVLTNGPFLLNLDCDHYINNSKALREAMCFLMDPNLGKHVCYVQFPQRFDGIDKSDRYANRNTVFFDMNLRGLDGIQGPVYVGTGCVFNRTALYGYEPPLKPKRKKEGFLSLLCGGPRKKGSKSSKKGAGKKKSSKDVDPTVPVFSLEDIEEGVEGAGFDDEKSLLMSQMSLEKRFGQSAVFVASTLMENGGVPQSATPETLLKEAIHVISCGYEDKSDWGSEIGWIYGSVTEDILTGFKMHARGWRSIYCMPHRPAFKGSAPINLSDRLNQVLRWALGSVEILFSRHCPIWYGYGGRLKALERLAYVNTTIYPITAIPLLMYCTLPAVCLFTNKFIIPQISNIASIWFISLFLSIFATGILEMRWSGVGIDEWWRNEQFWVIGGVSSHLFAVFQGLLKVLAKIDTNFTVTSKASDEDGDFAELYVFKWTTLLIPPTTLLVINLVGVVAGVSYAINSGYQSWGPLFGKLFFAFWVIIHLYPFLKGLMGRQNRTPTIVVVWSILLASIFSLLWVRIDPFTTRVTGPDVHQCGINC</sequence>
<feature type="binding site" evidence="20">
    <location>
        <position position="535"/>
    </location>
    <ligand>
        <name>Mn(2+)</name>
        <dbReference type="ChEBI" id="CHEBI:29035"/>
    </ligand>
</feature>
<dbReference type="Pfam" id="PF03552">
    <property type="entry name" value="Cellulose_synt"/>
    <property type="match status" value="1"/>
</dbReference>
<keyword evidence="15" id="KW-0464">Manganese</keyword>
<keyword evidence="26" id="KW-1185">Reference proteome</keyword>
<evidence type="ECO:0000256" key="23">
    <source>
        <dbReference type="SAM" id="MobiDB-lite"/>
    </source>
</evidence>
<feature type="transmembrane region" description="Helical" evidence="22">
    <location>
        <begin position="1007"/>
        <end position="1029"/>
    </location>
</feature>
<evidence type="ECO:0000256" key="6">
    <source>
        <dbReference type="ARBA" id="ARBA00022676"/>
    </source>
</evidence>
<evidence type="ECO:0000256" key="19">
    <source>
        <dbReference type="PIRSR" id="PIRSR605150-2"/>
    </source>
</evidence>
<dbReference type="CDD" id="cd16617">
    <property type="entry name" value="mRING-HC-C4C4_CesA"/>
    <property type="match status" value="1"/>
</dbReference>
<dbReference type="EC" id="2.4.1.12" evidence="22"/>
<feature type="transmembrane region" description="Helical" evidence="22">
    <location>
        <begin position="928"/>
        <end position="948"/>
    </location>
</feature>
<feature type="binding site" evidence="20">
    <location>
        <position position="559"/>
    </location>
    <ligand>
        <name>Mn(2+)</name>
        <dbReference type="ChEBI" id="CHEBI:29035"/>
    </ligand>
</feature>
<dbReference type="InterPro" id="IPR001841">
    <property type="entry name" value="Znf_RING"/>
</dbReference>
<evidence type="ECO:0000313" key="26">
    <source>
        <dbReference type="Proteomes" id="UP001497516"/>
    </source>
</evidence>
<dbReference type="EMBL" id="OZ034814">
    <property type="protein sequence ID" value="CAL1361554.1"/>
    <property type="molecule type" value="Genomic_DNA"/>
</dbReference>
<name>A0AAV2CYH8_9ROSI</name>
<evidence type="ECO:0000256" key="12">
    <source>
        <dbReference type="ARBA" id="ARBA00022916"/>
    </source>
</evidence>
<comment type="pathway">
    <text evidence="3 22">Glycan metabolism; plant cellulose biosynthesis.</text>
</comment>
<feature type="active site" evidence="18">
    <location>
        <position position="780"/>
    </location>
</feature>
<dbReference type="GO" id="GO:0005886">
    <property type="term" value="C:plasma membrane"/>
    <property type="evidence" value="ECO:0007669"/>
    <property type="project" value="UniProtKB-SubCell"/>
</dbReference>
<feature type="region of interest" description="Disordered" evidence="23">
    <location>
        <begin position="659"/>
        <end position="686"/>
    </location>
</feature>
<accession>A0AAV2CYH8</accession>
<feature type="transmembrane region" description="Helical" evidence="22">
    <location>
        <begin position="978"/>
        <end position="1001"/>
    </location>
</feature>
<evidence type="ECO:0000259" key="24">
    <source>
        <dbReference type="PROSITE" id="PS50089"/>
    </source>
</evidence>
<dbReference type="Gene3D" id="3.90.550.10">
    <property type="entry name" value="Spore Coat Polysaccharide Biosynthesis Protein SpsA, Chain A"/>
    <property type="match status" value="1"/>
</dbReference>
<dbReference type="GO" id="GO:0071555">
    <property type="term" value="P:cell wall organization"/>
    <property type="evidence" value="ECO:0007669"/>
    <property type="project" value="UniProtKB-KW"/>
</dbReference>
<evidence type="ECO:0000256" key="7">
    <source>
        <dbReference type="ARBA" id="ARBA00022679"/>
    </source>
</evidence>
<dbReference type="GO" id="GO:0016760">
    <property type="term" value="F:cellulose synthase (UDP-forming) activity"/>
    <property type="evidence" value="ECO:0007669"/>
    <property type="project" value="UniProtKB-EC"/>
</dbReference>
<evidence type="ECO:0000256" key="3">
    <source>
        <dbReference type="ARBA" id="ARBA00004768"/>
    </source>
</evidence>
<comment type="subcellular location">
    <subcellularLocation>
        <location evidence="2 22">Cell membrane</location>
        <topology evidence="2 22">Multi-pass membrane protein</topology>
    </subcellularLocation>
</comment>
<feature type="active site" evidence="18">
    <location>
        <position position="393"/>
    </location>
</feature>
<dbReference type="InterPro" id="IPR029044">
    <property type="entry name" value="Nucleotide-diphossugar_trans"/>
</dbReference>
<keyword evidence="11 22" id="KW-0862">Zinc</keyword>
<dbReference type="SUPFAM" id="SSF57850">
    <property type="entry name" value="RING/U-box"/>
    <property type="match status" value="1"/>
</dbReference>
<evidence type="ECO:0000256" key="15">
    <source>
        <dbReference type="ARBA" id="ARBA00023211"/>
    </source>
</evidence>
<feature type="binding site" evidence="19">
    <location>
        <position position="363"/>
    </location>
    <ligand>
        <name>UDP-alpha-D-glucose</name>
        <dbReference type="ChEBI" id="CHEBI:58885"/>
    </ligand>
</feature>
<feature type="binding site" evidence="19">
    <location>
        <position position="357"/>
    </location>
    <ligand>
        <name>UDP-alpha-D-glucose</name>
        <dbReference type="ChEBI" id="CHEBI:58885"/>
    </ligand>
</feature>
<comment type="similarity">
    <text evidence="4 22">Belongs to the glycosyltransferase 2 family. Plant cellulose synthase subfamily.</text>
</comment>
<dbReference type="PROSITE" id="PS50089">
    <property type="entry name" value="ZF_RING_2"/>
    <property type="match status" value="1"/>
</dbReference>
<dbReference type="GO" id="GO:0030244">
    <property type="term" value="P:cellulose biosynthetic process"/>
    <property type="evidence" value="ECO:0007669"/>
    <property type="project" value="UniProtKB-KW"/>
</dbReference>
<feature type="compositionally biased region" description="Basic and acidic residues" evidence="23">
    <location>
        <begin position="118"/>
        <end position="133"/>
    </location>
</feature>
<keyword evidence="8 22" id="KW-0812">Transmembrane</keyword>
<dbReference type="PANTHER" id="PTHR13301">
    <property type="entry name" value="X-BOX TRANSCRIPTION FACTOR-RELATED"/>
    <property type="match status" value="1"/>
</dbReference>
<comment type="catalytic activity">
    <reaction evidence="17 22">
        <text>[(1-&gt;4)-beta-D-glucosyl](n) + UDP-alpha-D-glucose = [(1-&gt;4)-beta-D-glucosyl](n+1) + UDP + H(+)</text>
        <dbReference type="Rhea" id="RHEA:19929"/>
        <dbReference type="Rhea" id="RHEA-COMP:10033"/>
        <dbReference type="Rhea" id="RHEA-COMP:10034"/>
        <dbReference type="ChEBI" id="CHEBI:15378"/>
        <dbReference type="ChEBI" id="CHEBI:18246"/>
        <dbReference type="ChEBI" id="CHEBI:58223"/>
        <dbReference type="ChEBI" id="CHEBI:58885"/>
        <dbReference type="EC" id="2.4.1.12"/>
    </reaction>
</comment>
<dbReference type="InterPro" id="IPR027934">
    <property type="entry name" value="CES_Znf_RING"/>
</dbReference>
<evidence type="ECO:0000256" key="5">
    <source>
        <dbReference type="ARBA" id="ARBA00022475"/>
    </source>
</evidence>
<keyword evidence="9 22" id="KW-0479">Metal-binding</keyword>
<evidence type="ECO:0000256" key="11">
    <source>
        <dbReference type="ARBA" id="ARBA00022833"/>
    </source>
</evidence>
<proteinExistence type="inferred from homology"/>
<comment type="cofactor">
    <cofactor evidence="1">
        <name>Mn(2+)</name>
        <dbReference type="ChEBI" id="CHEBI:29035"/>
    </cofactor>
</comment>
<evidence type="ECO:0000256" key="16">
    <source>
        <dbReference type="ARBA" id="ARBA00023316"/>
    </source>
</evidence>
<comment type="cofactor">
    <cofactor evidence="22">
        <name>Zn(2+)</name>
        <dbReference type="ChEBI" id="CHEBI:29105"/>
    </cofactor>
    <text evidence="22">Binds 2 Zn(2+) ions per subunit.</text>
</comment>
<dbReference type="InterPro" id="IPR005150">
    <property type="entry name" value="Cellulose_synth"/>
</dbReference>
<feature type="binding site" evidence="19">
    <location>
        <position position="534"/>
    </location>
    <ligand>
        <name>UDP-alpha-D-glucose</name>
        <dbReference type="ChEBI" id="CHEBI:58885"/>
    </ligand>
</feature>
<evidence type="ECO:0000256" key="4">
    <source>
        <dbReference type="ARBA" id="ARBA00007548"/>
    </source>
</evidence>
<keyword evidence="13 22" id="KW-1133">Transmembrane helix</keyword>
<organism evidence="25 26">
    <name type="scientific">Linum trigynum</name>
    <dbReference type="NCBI Taxonomy" id="586398"/>
    <lineage>
        <taxon>Eukaryota</taxon>
        <taxon>Viridiplantae</taxon>
        <taxon>Streptophyta</taxon>
        <taxon>Embryophyta</taxon>
        <taxon>Tracheophyta</taxon>
        <taxon>Spermatophyta</taxon>
        <taxon>Magnoliopsida</taxon>
        <taxon>eudicotyledons</taxon>
        <taxon>Gunneridae</taxon>
        <taxon>Pentapetalae</taxon>
        <taxon>rosids</taxon>
        <taxon>fabids</taxon>
        <taxon>Malpighiales</taxon>
        <taxon>Linaceae</taxon>
        <taxon>Linum</taxon>
    </lineage>
</organism>
<feature type="compositionally biased region" description="Basic residues" evidence="23">
    <location>
        <begin position="663"/>
        <end position="680"/>
    </location>
</feature>
<dbReference type="Proteomes" id="UP001497516">
    <property type="component" value="Chromosome 10"/>
</dbReference>
<evidence type="ECO:0000256" key="1">
    <source>
        <dbReference type="ARBA" id="ARBA00001936"/>
    </source>
</evidence>
<evidence type="ECO:0000256" key="9">
    <source>
        <dbReference type="ARBA" id="ARBA00022723"/>
    </source>
</evidence>
<feature type="transmembrane region" description="Helical" evidence="22">
    <location>
        <begin position="890"/>
        <end position="908"/>
    </location>
</feature>
<feature type="compositionally biased region" description="Acidic residues" evidence="23">
    <location>
        <begin position="83"/>
        <end position="92"/>
    </location>
</feature>
<evidence type="ECO:0000256" key="13">
    <source>
        <dbReference type="ARBA" id="ARBA00022989"/>
    </source>
</evidence>
<dbReference type="FunFam" id="3.90.550.10:FF:000009">
    <property type="entry name" value="Cellulose synthase"/>
    <property type="match status" value="1"/>
</dbReference>
<keyword evidence="7 22" id="KW-0808">Transferase</keyword>
<evidence type="ECO:0000256" key="2">
    <source>
        <dbReference type="ARBA" id="ARBA00004651"/>
    </source>
</evidence>
<keyword evidence="12 22" id="KW-0135">Cellulose biosynthesis</keyword>
<reference evidence="25 26" key="1">
    <citation type="submission" date="2024-04" db="EMBL/GenBank/DDBJ databases">
        <authorList>
            <person name="Fracassetti M."/>
        </authorList>
    </citation>
    <scope>NUCLEOTIDE SEQUENCE [LARGE SCALE GENOMIC DNA]</scope>
</reference>
<evidence type="ECO:0000256" key="10">
    <source>
        <dbReference type="ARBA" id="ARBA00022771"/>
    </source>
</evidence>
<evidence type="ECO:0000256" key="20">
    <source>
        <dbReference type="PIRSR" id="PIRSR605150-3"/>
    </source>
</evidence>
<evidence type="ECO:0000256" key="14">
    <source>
        <dbReference type="ARBA" id="ARBA00023136"/>
    </source>
</evidence>
<evidence type="ECO:0000256" key="18">
    <source>
        <dbReference type="PIRSR" id="PIRSR605150-1"/>
    </source>
</evidence>
<gene>
    <name evidence="25" type="ORF">LTRI10_LOCUS8924</name>
</gene>
<evidence type="ECO:0000256" key="22">
    <source>
        <dbReference type="RuleBase" id="RU361116"/>
    </source>
</evidence>
<keyword evidence="5 22" id="KW-1003">Cell membrane</keyword>
<dbReference type="InterPro" id="IPR013083">
    <property type="entry name" value="Znf_RING/FYVE/PHD"/>
</dbReference>
<keyword evidence="10 21" id="KW-0863">Zinc-finger</keyword>
<evidence type="ECO:0000313" key="25">
    <source>
        <dbReference type="EMBL" id="CAL1361554.1"/>
    </source>
</evidence>
<feature type="transmembrane region" description="Helical" evidence="22">
    <location>
        <begin position="271"/>
        <end position="289"/>
    </location>
</feature>
<feature type="transmembrane region" description="Helical" evidence="22">
    <location>
        <begin position="858"/>
        <end position="878"/>
    </location>
</feature>
<dbReference type="SUPFAM" id="SSF53448">
    <property type="entry name" value="Nucleotide-diphospho-sugar transferases"/>
    <property type="match status" value="1"/>
</dbReference>
<evidence type="ECO:0000256" key="21">
    <source>
        <dbReference type="PROSITE-ProRule" id="PRU00175"/>
    </source>
</evidence>
<feature type="region of interest" description="Disordered" evidence="23">
    <location>
        <begin position="74"/>
        <end position="138"/>
    </location>
</feature>
<evidence type="ECO:0000256" key="8">
    <source>
        <dbReference type="ARBA" id="ARBA00022692"/>
    </source>
</evidence>
<keyword evidence="16 22" id="KW-0961">Cell wall biogenesis/degradation</keyword>
<keyword evidence="6 22" id="KW-0328">Glycosyltransferase</keyword>